<dbReference type="SMART" id="SM00490">
    <property type="entry name" value="HELICc"/>
    <property type="match status" value="1"/>
</dbReference>
<evidence type="ECO:0000256" key="4">
    <source>
        <dbReference type="ARBA" id="ARBA00022741"/>
    </source>
</evidence>
<dbReference type="InterPro" id="IPR011545">
    <property type="entry name" value="DEAD/DEAH_box_helicase_dom"/>
</dbReference>
<dbReference type="SUPFAM" id="SSF52540">
    <property type="entry name" value="P-loop containing nucleoside triphosphate hydrolases"/>
    <property type="match status" value="1"/>
</dbReference>
<dbReference type="InterPro" id="IPR056248">
    <property type="entry name" value="RBD_DEAH11/12"/>
</dbReference>
<dbReference type="PROSITE" id="PS00518">
    <property type="entry name" value="ZF_RING_1"/>
    <property type="match status" value="1"/>
</dbReference>
<dbReference type="PANTHER" id="PTHR18934:SF81">
    <property type="entry name" value="ATP-DEPENDENT RNA HELICASE DEAH11, CHLOROPLASTIC-RELATED"/>
    <property type="match status" value="1"/>
</dbReference>
<dbReference type="SMART" id="SM00847">
    <property type="entry name" value="HA2"/>
    <property type="match status" value="1"/>
</dbReference>
<dbReference type="SUPFAM" id="SSF57850">
    <property type="entry name" value="RING/U-box"/>
    <property type="match status" value="3"/>
</dbReference>
<dbReference type="Proteomes" id="UP001161247">
    <property type="component" value="Chromosome 6"/>
</dbReference>
<dbReference type="FunFam" id="3.40.50.300:FF:001279">
    <property type="entry name" value="ATP-dependent RNA helicase DEAH12 chloroplastic"/>
    <property type="match status" value="1"/>
</dbReference>
<accession>A0AAV1DP24</accession>
<evidence type="ECO:0000256" key="6">
    <source>
        <dbReference type="ARBA" id="ARBA00022786"/>
    </source>
</evidence>
<dbReference type="SMART" id="SM00647">
    <property type="entry name" value="IBR"/>
    <property type="match status" value="1"/>
</dbReference>
<dbReference type="InterPro" id="IPR056247">
    <property type="entry name" value="KH_DEAH11/12_2nd"/>
</dbReference>
<keyword evidence="7" id="KW-0378">Hydrolase</keyword>
<keyword evidence="15" id="KW-1185">Reference proteome</keyword>
<dbReference type="InterPro" id="IPR013087">
    <property type="entry name" value="Znf_C2H2_type"/>
</dbReference>
<keyword evidence="8" id="KW-0347">Helicase</keyword>
<evidence type="ECO:0000256" key="1">
    <source>
        <dbReference type="ARBA" id="ARBA00008792"/>
    </source>
</evidence>
<dbReference type="GO" id="GO:0008270">
    <property type="term" value="F:zinc ion binding"/>
    <property type="evidence" value="ECO:0007669"/>
    <property type="project" value="UniProtKB-KW"/>
</dbReference>
<dbReference type="InterPro" id="IPR014001">
    <property type="entry name" value="Helicase_ATP-bd"/>
</dbReference>
<evidence type="ECO:0000256" key="12">
    <source>
        <dbReference type="SAM" id="MobiDB-lite"/>
    </source>
</evidence>
<dbReference type="Pfam" id="PF24637">
    <property type="entry name" value="RRM_DEAH11"/>
    <property type="match status" value="1"/>
</dbReference>
<dbReference type="SMART" id="SM00487">
    <property type="entry name" value="DEXDc"/>
    <property type="match status" value="1"/>
</dbReference>
<dbReference type="CDD" id="cd20335">
    <property type="entry name" value="BRcat_RBR"/>
    <property type="match status" value="1"/>
</dbReference>
<reference evidence="14" key="1">
    <citation type="submission" date="2023-03" db="EMBL/GenBank/DDBJ databases">
        <authorList>
            <person name="Julca I."/>
        </authorList>
    </citation>
    <scope>NUCLEOTIDE SEQUENCE</scope>
</reference>
<sequence>MQRSPFHSSRHGFSPPINYDRRGEVRGRPPSYHHHNHQGKPQLNPNYRRDRPPEPTRPIPSRPNFVVQLRWSSNCRGVNKSVTEGLISKLQFQPESFRVNESGDVLGFLCYRQWCEALETMVQLWELRLQKGHVLTPRLIQNVQVPSDTDELNDRLKSLFLSELKALFEGELVKKWEEKLERVSDGMREVNLALAKPKQLRVFHELKEKQDGFRQEENMIKKRIKEFKNGIQCLVDYLEGKGDEEPDSLGLKVGVFKFGREFDWERIHYLMVRECRRLDDGLPIFAWRREILQQIHGQQDIEFGYGSLVSLQTTELGRNTLLIDIILETSGYEAIHLLVFPECLVRFEKVIVLVGETGSGKSTQIVQFLADSGVAGSGSIICTQPRKLAATLLAQRVREESDGCYEDNSVICIPSYSSLSQFRSKIIFTTDNCLLQHYMSDKKLSQVSCIIIDEAHERSLNTDLLLAMIKKLLCQRLDLRLIIMSATADADQLARYFFDCGTFRVKGRNFPVDIRYMPPECEGKSGSGMDVSYVSDVVKMVSEIHRTEKDGTILAFVTSQMDVEWACENFQSSSAIALPLHGKLTFEEQHKVFVNYPGKRKVIFATNVAETSLTIPCVKYVVDSGMVKESKFDPSTGMNVLRVCRTSKSSANQRAGRAGRTEPGRCYRLYSENDFEQMSAHQEPEIRRVHLGVAVLRILALGFKNVLDFNYVDAPETEAIEMALRNLVQLGAVAPHDDVFELTSEGRELVKLGIEPRLGKIILECFNHRLGREGLVLAAVVANSNSIFCRVGTQESKLKSDCLKVQFCHHGGDLFTLLNVYKEWEAVPCERRNIWCWENSINAKSMRRCQEAVQELDWCLKNELNMIIPSYWKWDPQMQTRHDETLKSIILSAFAENVAMYSGYDDLGYVVALTGKHIQLHPSSSLLVFDQRPSWVVFGEILSASYQYLVCVSSIDFKSFSALSPPPLFDFCKMDKERLQKRILTGFGCLLLKRFCGKGNGNLNYLVSQLRKEYLDERIGVEVQVDKNEVHLYAAPKDMEKVCGIVNDALEYELRLLQNECSERCLFSGGPKVSSSVALFGAGAEIKHLELEKKCLTVDVFHSKMNCVNDKELLMFMERETGGAICGFHKFSCIGQESKVPEDCIRITFLSPDAARRATELNQAEFCGGLLTVIPSRNSYASDHKMLPFSVLKAKVSWPRRISKGMAIVKCQEADVSALVHELSNVIVGGRYARCEQSTKYTDSVVLKGLDRQISEDEIFEVLAPVASRKILDVFLLRGEAVEYPSPAACEEALLRELSSFMPKGNPLGTFVRVEVLQPEPKDTYMRATIMFDSSLHLEAAKALDQIDGKALPVCLLWQKMKCQHLFRSSVSCPEPVYNVIRDQLNALVASSRRRKGVDCTIVQNENRSYRVNISAPATKIVAELRRPIEVLMRGSIVDHEAITPSVLQQLFSRDGVVLMKAIQRETGSYILFDKQALSVRVFGAEDKIQVAKQRLIRSLLTLHESKQLQVHLRGSGLPPDMMKRIVQKFGPELHGLKAMFPGVDFSLDTKHHCISLRGAKDVRPKIQAVIHEIAQDSDSSTDKSYEEDSCAICFCEVEDGYKLEQCRHEFCRSCLVEQCESAIKSQGSFPIRCAKMGCGACFLLTDLRSLMVGEKFEELFRASLAAFVAASGGTFRFCPSPDCPSVYQVSDSDAPFLCGACYVETCRRCHLEYHLLLSCEQYKEFKDDPDSSLKVWCAGKENVQRCPVCTCTIEKVDGCNHIECRCGRHICWVCLEHFVTSDDCYNHLRSIHEAII</sequence>
<keyword evidence="5" id="KW-0863">Zinc-finger</keyword>
<dbReference type="InterPro" id="IPR011709">
    <property type="entry name" value="DEAD-box_helicase_OB_fold"/>
</dbReference>
<dbReference type="FunFam" id="1.20.120.1750:FF:000020">
    <property type="entry name" value="ATP-dependent RNA helicase DEAH12 chloroplastic"/>
    <property type="match status" value="1"/>
</dbReference>
<evidence type="ECO:0000256" key="2">
    <source>
        <dbReference type="ARBA" id="ARBA00012552"/>
    </source>
</evidence>
<dbReference type="Pfam" id="PF21010">
    <property type="entry name" value="HA2_C"/>
    <property type="match status" value="1"/>
</dbReference>
<dbReference type="CDD" id="cd22585">
    <property type="entry name" value="Rcat_RBR_DEAH12-like"/>
    <property type="match status" value="1"/>
</dbReference>
<dbReference type="InterPro" id="IPR002464">
    <property type="entry name" value="DNA/RNA_helicase_DEAH_CS"/>
</dbReference>
<comment type="similarity">
    <text evidence="1">Belongs to the DEAD box helicase family. DEAH subfamily.</text>
</comment>
<evidence type="ECO:0000256" key="11">
    <source>
        <dbReference type="ARBA" id="ARBA00047984"/>
    </source>
</evidence>
<dbReference type="InterPro" id="IPR013083">
    <property type="entry name" value="Znf_RING/FYVE/PHD"/>
</dbReference>
<dbReference type="Pfam" id="PF07717">
    <property type="entry name" value="OB_NTP_bind"/>
    <property type="match status" value="1"/>
</dbReference>
<dbReference type="PROSITE" id="PS00690">
    <property type="entry name" value="DEAH_ATP_HELICASE"/>
    <property type="match status" value="1"/>
</dbReference>
<evidence type="ECO:0000256" key="8">
    <source>
        <dbReference type="ARBA" id="ARBA00022806"/>
    </source>
</evidence>
<dbReference type="Pfam" id="PF24641">
    <property type="entry name" value="KH_DEAH11_2nd"/>
    <property type="match status" value="1"/>
</dbReference>
<evidence type="ECO:0000313" key="14">
    <source>
        <dbReference type="EMBL" id="CAI9109554.1"/>
    </source>
</evidence>
<evidence type="ECO:0000259" key="13">
    <source>
        <dbReference type="PROSITE" id="PS00028"/>
    </source>
</evidence>
<dbReference type="GO" id="GO:0003723">
    <property type="term" value="F:RNA binding"/>
    <property type="evidence" value="ECO:0007669"/>
    <property type="project" value="TreeGrafter"/>
</dbReference>
<dbReference type="InterPro" id="IPR056244">
    <property type="entry name" value="RRM_DEAH11/12"/>
</dbReference>
<dbReference type="Pfam" id="PF24475">
    <property type="entry name" value="RBD_DEAH11"/>
    <property type="match status" value="1"/>
</dbReference>
<feature type="region of interest" description="Disordered" evidence="12">
    <location>
        <begin position="1"/>
        <end position="62"/>
    </location>
</feature>
<keyword evidence="10" id="KW-0067">ATP-binding</keyword>
<gene>
    <name evidence="14" type="ORF">OLC1_LOCUS17422</name>
</gene>
<name>A0AAV1DP24_OLDCO</name>
<dbReference type="Pfam" id="PF00270">
    <property type="entry name" value="DEAD"/>
    <property type="match status" value="1"/>
</dbReference>
<dbReference type="InterPro" id="IPR001650">
    <property type="entry name" value="Helicase_C-like"/>
</dbReference>
<dbReference type="InterPro" id="IPR007502">
    <property type="entry name" value="Helicase-assoc_dom"/>
</dbReference>
<dbReference type="CDD" id="cd17917">
    <property type="entry name" value="DEXHc_RHA-like"/>
    <property type="match status" value="1"/>
</dbReference>
<evidence type="ECO:0000256" key="3">
    <source>
        <dbReference type="ARBA" id="ARBA00022723"/>
    </source>
</evidence>
<dbReference type="FunFam" id="1.20.120.1080:FF:000033">
    <property type="entry name" value="RBR-type E3 ubiquitin transferase"/>
    <property type="match status" value="1"/>
</dbReference>
<dbReference type="InterPro" id="IPR056246">
    <property type="entry name" value="KH_DEAH11/12_1st"/>
</dbReference>
<protein>
    <recommendedName>
        <fullName evidence="2">RNA helicase</fullName>
        <ecNumber evidence="2">3.6.4.13</ecNumber>
    </recommendedName>
</protein>
<dbReference type="Gene3D" id="3.30.40.10">
    <property type="entry name" value="Zinc/RING finger domain, C3HC4 (zinc finger)"/>
    <property type="match status" value="1"/>
</dbReference>
<dbReference type="Pfam" id="PF26200">
    <property type="entry name" value="Rcat_RNF216"/>
    <property type="match status" value="1"/>
</dbReference>
<dbReference type="Pfam" id="PF01485">
    <property type="entry name" value="IBR"/>
    <property type="match status" value="1"/>
</dbReference>
<dbReference type="Gene3D" id="1.20.120.1750">
    <property type="match status" value="1"/>
</dbReference>
<dbReference type="GO" id="GO:0003724">
    <property type="term" value="F:RNA helicase activity"/>
    <property type="evidence" value="ECO:0007669"/>
    <property type="project" value="UniProtKB-EC"/>
</dbReference>
<keyword evidence="9" id="KW-0862">Zinc</keyword>
<dbReference type="Gene3D" id="3.40.50.300">
    <property type="entry name" value="P-loop containing nucleotide triphosphate hydrolases"/>
    <property type="match status" value="2"/>
</dbReference>
<dbReference type="Pfam" id="PF00271">
    <property type="entry name" value="Helicase_C"/>
    <property type="match status" value="1"/>
</dbReference>
<dbReference type="Gene3D" id="1.20.120.1080">
    <property type="match status" value="1"/>
</dbReference>
<dbReference type="CDD" id="cd18791">
    <property type="entry name" value="SF2_C_RHA"/>
    <property type="match status" value="1"/>
</dbReference>
<evidence type="ECO:0000256" key="5">
    <source>
        <dbReference type="ARBA" id="ARBA00022771"/>
    </source>
</evidence>
<evidence type="ECO:0000256" key="10">
    <source>
        <dbReference type="ARBA" id="ARBA00022840"/>
    </source>
</evidence>
<evidence type="ECO:0000313" key="15">
    <source>
        <dbReference type="Proteomes" id="UP001161247"/>
    </source>
</evidence>
<keyword evidence="4" id="KW-0547">Nucleotide-binding</keyword>
<dbReference type="InterPro" id="IPR002867">
    <property type="entry name" value="IBR_dom"/>
</dbReference>
<dbReference type="GO" id="GO:0016787">
    <property type="term" value="F:hydrolase activity"/>
    <property type="evidence" value="ECO:0007669"/>
    <property type="project" value="UniProtKB-KW"/>
</dbReference>
<keyword evidence="3" id="KW-0479">Metal-binding</keyword>
<dbReference type="InterPro" id="IPR027417">
    <property type="entry name" value="P-loop_NTPase"/>
</dbReference>
<proteinExistence type="inferred from homology"/>
<dbReference type="GO" id="GO:0005524">
    <property type="term" value="F:ATP binding"/>
    <property type="evidence" value="ECO:0007669"/>
    <property type="project" value="UniProtKB-KW"/>
</dbReference>
<feature type="domain" description="C2H2-type" evidence="13">
    <location>
        <begin position="1772"/>
        <end position="1793"/>
    </location>
</feature>
<evidence type="ECO:0000256" key="9">
    <source>
        <dbReference type="ARBA" id="ARBA00022833"/>
    </source>
</evidence>
<dbReference type="EC" id="3.6.4.13" evidence="2"/>
<dbReference type="EMBL" id="OX459123">
    <property type="protein sequence ID" value="CAI9109554.1"/>
    <property type="molecule type" value="Genomic_DNA"/>
</dbReference>
<organism evidence="14 15">
    <name type="scientific">Oldenlandia corymbosa var. corymbosa</name>
    <dbReference type="NCBI Taxonomy" id="529605"/>
    <lineage>
        <taxon>Eukaryota</taxon>
        <taxon>Viridiplantae</taxon>
        <taxon>Streptophyta</taxon>
        <taxon>Embryophyta</taxon>
        <taxon>Tracheophyta</taxon>
        <taxon>Spermatophyta</taxon>
        <taxon>Magnoliopsida</taxon>
        <taxon>eudicotyledons</taxon>
        <taxon>Gunneridae</taxon>
        <taxon>Pentapetalae</taxon>
        <taxon>asterids</taxon>
        <taxon>lamiids</taxon>
        <taxon>Gentianales</taxon>
        <taxon>Rubiaceae</taxon>
        <taxon>Rubioideae</taxon>
        <taxon>Spermacoceae</taxon>
        <taxon>Hedyotis-Oldenlandia complex</taxon>
        <taxon>Oldenlandia</taxon>
    </lineage>
</organism>
<dbReference type="PANTHER" id="PTHR18934">
    <property type="entry name" value="ATP-DEPENDENT RNA HELICASE"/>
    <property type="match status" value="1"/>
</dbReference>
<comment type="catalytic activity">
    <reaction evidence="11">
        <text>ATP + H2O = ADP + phosphate + H(+)</text>
        <dbReference type="Rhea" id="RHEA:13065"/>
        <dbReference type="ChEBI" id="CHEBI:15377"/>
        <dbReference type="ChEBI" id="CHEBI:15378"/>
        <dbReference type="ChEBI" id="CHEBI:30616"/>
        <dbReference type="ChEBI" id="CHEBI:43474"/>
        <dbReference type="ChEBI" id="CHEBI:456216"/>
        <dbReference type="EC" id="3.6.4.13"/>
    </reaction>
</comment>
<dbReference type="InterPro" id="IPR056245">
    <property type="entry name" value="KH_DEAH11/12"/>
</dbReference>
<evidence type="ECO:0000256" key="7">
    <source>
        <dbReference type="ARBA" id="ARBA00022801"/>
    </source>
</evidence>
<keyword evidence="6" id="KW-0833">Ubl conjugation pathway</keyword>
<dbReference type="PROSITE" id="PS00028">
    <property type="entry name" value="ZINC_FINGER_C2H2_1"/>
    <property type="match status" value="1"/>
</dbReference>
<dbReference type="Pfam" id="PF24638">
    <property type="entry name" value="KH_DEAH11_1st"/>
    <property type="match status" value="1"/>
</dbReference>
<dbReference type="Pfam" id="PF24471">
    <property type="entry name" value="KH_DEAH11"/>
    <property type="match status" value="1"/>
</dbReference>
<dbReference type="InterPro" id="IPR017907">
    <property type="entry name" value="Znf_RING_CS"/>
</dbReference>